<dbReference type="Gramene" id="PRQ21978">
    <property type="protein sequence ID" value="PRQ21978"/>
    <property type="gene ID" value="RchiOBHm_Chr6g0245221"/>
</dbReference>
<keyword evidence="3" id="KW-1185">Reference proteome</keyword>
<name>A0A2P6PJ80_ROSCH</name>
<feature type="signal peptide" evidence="1">
    <location>
        <begin position="1"/>
        <end position="21"/>
    </location>
</feature>
<feature type="chain" id="PRO_5015171922" evidence="1">
    <location>
        <begin position="22"/>
        <end position="62"/>
    </location>
</feature>
<gene>
    <name evidence="2" type="ORF">RchiOBHm_Chr6g0245221</name>
</gene>
<keyword evidence="1" id="KW-0732">Signal</keyword>
<evidence type="ECO:0000313" key="2">
    <source>
        <dbReference type="EMBL" id="PRQ21978.1"/>
    </source>
</evidence>
<dbReference type="EMBL" id="PDCK01000044">
    <property type="protein sequence ID" value="PRQ21978.1"/>
    <property type="molecule type" value="Genomic_DNA"/>
</dbReference>
<proteinExistence type="predicted"/>
<dbReference type="AlphaFoldDB" id="A0A2P6PJ80"/>
<protein>
    <submittedName>
        <fullName evidence="2">Uncharacterized protein</fullName>
    </submittedName>
</protein>
<dbReference type="Proteomes" id="UP000238479">
    <property type="component" value="Chromosome 6"/>
</dbReference>
<evidence type="ECO:0000256" key="1">
    <source>
        <dbReference type="SAM" id="SignalP"/>
    </source>
</evidence>
<reference evidence="2 3" key="1">
    <citation type="journal article" date="2018" name="Nat. Genet.">
        <title>The Rosa genome provides new insights in the design of modern roses.</title>
        <authorList>
            <person name="Bendahmane M."/>
        </authorList>
    </citation>
    <scope>NUCLEOTIDE SEQUENCE [LARGE SCALE GENOMIC DNA]</scope>
    <source>
        <strain evidence="3">cv. Old Blush</strain>
    </source>
</reference>
<comment type="caution">
    <text evidence="2">The sequence shown here is derived from an EMBL/GenBank/DDBJ whole genome shotgun (WGS) entry which is preliminary data.</text>
</comment>
<sequence length="62" mass="7671">MFNQLNMLSFWLQFLLRWSRLYNLLFLRQTAWSCSSSWLIEMFRTHQCLGDFMMMSMLSYKS</sequence>
<accession>A0A2P6PJ80</accession>
<evidence type="ECO:0000313" key="3">
    <source>
        <dbReference type="Proteomes" id="UP000238479"/>
    </source>
</evidence>
<organism evidence="2 3">
    <name type="scientific">Rosa chinensis</name>
    <name type="common">China rose</name>
    <dbReference type="NCBI Taxonomy" id="74649"/>
    <lineage>
        <taxon>Eukaryota</taxon>
        <taxon>Viridiplantae</taxon>
        <taxon>Streptophyta</taxon>
        <taxon>Embryophyta</taxon>
        <taxon>Tracheophyta</taxon>
        <taxon>Spermatophyta</taxon>
        <taxon>Magnoliopsida</taxon>
        <taxon>eudicotyledons</taxon>
        <taxon>Gunneridae</taxon>
        <taxon>Pentapetalae</taxon>
        <taxon>rosids</taxon>
        <taxon>fabids</taxon>
        <taxon>Rosales</taxon>
        <taxon>Rosaceae</taxon>
        <taxon>Rosoideae</taxon>
        <taxon>Rosoideae incertae sedis</taxon>
        <taxon>Rosa</taxon>
    </lineage>
</organism>